<organism evidence="12 13">
    <name type="scientific">Saccharopolyspora gregorii</name>
    <dbReference type="NCBI Taxonomy" id="33914"/>
    <lineage>
        <taxon>Bacteria</taxon>
        <taxon>Bacillati</taxon>
        <taxon>Actinomycetota</taxon>
        <taxon>Actinomycetes</taxon>
        <taxon>Pseudonocardiales</taxon>
        <taxon>Pseudonocardiaceae</taxon>
        <taxon>Saccharopolyspora</taxon>
    </lineage>
</organism>
<keyword evidence="8" id="KW-0902">Two-component regulatory system</keyword>
<protein>
    <recommendedName>
        <fullName evidence="2">histidine kinase</fullName>
        <ecNumber evidence="2">2.7.13.3</ecNumber>
    </recommendedName>
</protein>
<name>A0ABP6RLR0_9PSEU</name>
<evidence type="ECO:0000256" key="5">
    <source>
        <dbReference type="ARBA" id="ARBA00022741"/>
    </source>
</evidence>
<keyword evidence="10" id="KW-0812">Transmembrane</keyword>
<feature type="transmembrane region" description="Helical" evidence="10">
    <location>
        <begin position="113"/>
        <end position="132"/>
    </location>
</feature>
<evidence type="ECO:0000256" key="7">
    <source>
        <dbReference type="ARBA" id="ARBA00022840"/>
    </source>
</evidence>
<feature type="transmembrane region" description="Helical" evidence="10">
    <location>
        <begin position="25"/>
        <end position="46"/>
    </location>
</feature>
<evidence type="ECO:0000256" key="10">
    <source>
        <dbReference type="SAM" id="Phobius"/>
    </source>
</evidence>
<keyword evidence="3" id="KW-0597">Phosphoprotein</keyword>
<reference evidence="13" key="1">
    <citation type="journal article" date="2019" name="Int. J. Syst. Evol. Microbiol.">
        <title>The Global Catalogue of Microorganisms (GCM) 10K type strain sequencing project: providing services to taxonomists for standard genome sequencing and annotation.</title>
        <authorList>
            <consortium name="The Broad Institute Genomics Platform"/>
            <consortium name="The Broad Institute Genome Sequencing Center for Infectious Disease"/>
            <person name="Wu L."/>
            <person name="Ma J."/>
        </authorList>
    </citation>
    <scope>NUCLEOTIDE SEQUENCE [LARGE SCALE GENOMIC DNA]</scope>
    <source>
        <strain evidence="13">JCM 9687</strain>
    </source>
</reference>
<comment type="catalytic activity">
    <reaction evidence="1">
        <text>ATP + protein L-histidine = ADP + protein N-phospho-L-histidine.</text>
        <dbReference type="EC" id="2.7.13.3"/>
    </reaction>
</comment>
<dbReference type="InterPro" id="IPR050482">
    <property type="entry name" value="Sensor_HK_TwoCompSys"/>
</dbReference>
<feature type="compositionally biased region" description="Low complexity" evidence="9">
    <location>
        <begin position="374"/>
        <end position="385"/>
    </location>
</feature>
<evidence type="ECO:0000313" key="12">
    <source>
        <dbReference type="EMBL" id="GAA3356652.1"/>
    </source>
</evidence>
<feature type="transmembrane region" description="Helical" evidence="10">
    <location>
        <begin position="82"/>
        <end position="101"/>
    </location>
</feature>
<evidence type="ECO:0000256" key="6">
    <source>
        <dbReference type="ARBA" id="ARBA00022777"/>
    </source>
</evidence>
<feature type="compositionally biased region" description="Polar residues" evidence="9">
    <location>
        <begin position="388"/>
        <end position="407"/>
    </location>
</feature>
<gene>
    <name evidence="12" type="ORF">GCM10020366_21530</name>
</gene>
<feature type="domain" description="Signal transduction histidine kinase subgroup 3 dimerisation and phosphoacceptor" evidence="11">
    <location>
        <begin position="197"/>
        <end position="260"/>
    </location>
</feature>
<keyword evidence="10" id="KW-0472">Membrane</keyword>
<evidence type="ECO:0000256" key="1">
    <source>
        <dbReference type="ARBA" id="ARBA00000085"/>
    </source>
</evidence>
<dbReference type="InterPro" id="IPR036890">
    <property type="entry name" value="HATPase_C_sf"/>
</dbReference>
<dbReference type="Gene3D" id="3.30.565.10">
    <property type="entry name" value="Histidine kinase-like ATPase, C-terminal domain"/>
    <property type="match status" value="1"/>
</dbReference>
<dbReference type="RefSeq" id="WP_258348253.1">
    <property type="nucleotide sequence ID" value="NZ_BAAAYK010000038.1"/>
</dbReference>
<evidence type="ECO:0000259" key="11">
    <source>
        <dbReference type="Pfam" id="PF07730"/>
    </source>
</evidence>
<sequence>MDPKARSESQQLDAKDRSWSTADRVLAVAVCLAVFVATFLPAGALVAEPAAFTSIPGLALTLLIATLSAVVTWLAPRWSWPLYALAFGTWLIASLWPLLCVASFRAALRLRSFVLATYAVAATAAVMAPTLVRVGRPDVGWDSVQSSFGGVALFVVLPLFIGLWVKARRQVVEGLRERTQQLLRSQEARAEQARAQERSRIAREMHDVVAHRVSLMVLHAGAIEANSPNELLADEAALIRRTGREALGQLREVLGVLRLHPSEVQLQPQATVADIEDLVERSRSAGLDVRYRCEGTPVALPAMVDHTAYRLAQEALTNVHKHAGTARTEVTVRYLTSAVEVGVSNAAPERVSEGLPGSGLGLVGLHERVGLLHGTLTTGPTPDGGFSVQATLPTTPVESGGSTRGSE</sequence>
<comment type="caution">
    <text evidence="12">The sequence shown here is derived from an EMBL/GenBank/DDBJ whole genome shotgun (WGS) entry which is preliminary data.</text>
</comment>
<dbReference type="InterPro" id="IPR011712">
    <property type="entry name" value="Sig_transdc_His_kin_sub3_dim/P"/>
</dbReference>
<keyword evidence="6 12" id="KW-0418">Kinase</keyword>
<evidence type="ECO:0000256" key="3">
    <source>
        <dbReference type="ARBA" id="ARBA00022553"/>
    </source>
</evidence>
<proteinExistence type="predicted"/>
<dbReference type="Gene3D" id="1.20.5.1930">
    <property type="match status" value="1"/>
</dbReference>
<keyword evidence="10" id="KW-1133">Transmembrane helix</keyword>
<dbReference type="PANTHER" id="PTHR24421">
    <property type="entry name" value="NITRATE/NITRITE SENSOR PROTEIN NARX-RELATED"/>
    <property type="match status" value="1"/>
</dbReference>
<dbReference type="PANTHER" id="PTHR24421:SF10">
    <property type="entry name" value="NITRATE_NITRITE SENSOR PROTEIN NARQ"/>
    <property type="match status" value="1"/>
</dbReference>
<feature type="transmembrane region" description="Helical" evidence="10">
    <location>
        <begin position="58"/>
        <end position="76"/>
    </location>
</feature>
<keyword evidence="13" id="KW-1185">Reference proteome</keyword>
<dbReference type="EC" id="2.7.13.3" evidence="2"/>
<feature type="region of interest" description="Disordered" evidence="9">
    <location>
        <begin position="374"/>
        <end position="407"/>
    </location>
</feature>
<dbReference type="CDD" id="cd16917">
    <property type="entry name" value="HATPase_UhpB-NarQ-NarX-like"/>
    <property type="match status" value="1"/>
</dbReference>
<evidence type="ECO:0000256" key="8">
    <source>
        <dbReference type="ARBA" id="ARBA00023012"/>
    </source>
</evidence>
<dbReference type="Proteomes" id="UP001500483">
    <property type="component" value="Unassembled WGS sequence"/>
</dbReference>
<feature type="transmembrane region" description="Helical" evidence="10">
    <location>
        <begin position="144"/>
        <end position="165"/>
    </location>
</feature>
<keyword evidence="7" id="KW-0067">ATP-binding</keyword>
<dbReference type="EMBL" id="BAAAYK010000038">
    <property type="protein sequence ID" value="GAA3356652.1"/>
    <property type="molecule type" value="Genomic_DNA"/>
</dbReference>
<dbReference type="GO" id="GO:0016301">
    <property type="term" value="F:kinase activity"/>
    <property type="evidence" value="ECO:0007669"/>
    <property type="project" value="UniProtKB-KW"/>
</dbReference>
<keyword evidence="5" id="KW-0547">Nucleotide-binding</keyword>
<dbReference type="SUPFAM" id="SSF55874">
    <property type="entry name" value="ATPase domain of HSP90 chaperone/DNA topoisomerase II/histidine kinase"/>
    <property type="match status" value="1"/>
</dbReference>
<accession>A0ABP6RLR0</accession>
<evidence type="ECO:0000313" key="13">
    <source>
        <dbReference type="Proteomes" id="UP001500483"/>
    </source>
</evidence>
<keyword evidence="4" id="KW-0808">Transferase</keyword>
<evidence type="ECO:0000256" key="9">
    <source>
        <dbReference type="SAM" id="MobiDB-lite"/>
    </source>
</evidence>
<dbReference type="Pfam" id="PF07730">
    <property type="entry name" value="HisKA_3"/>
    <property type="match status" value="1"/>
</dbReference>
<evidence type="ECO:0000256" key="4">
    <source>
        <dbReference type="ARBA" id="ARBA00022679"/>
    </source>
</evidence>
<evidence type="ECO:0000256" key="2">
    <source>
        <dbReference type="ARBA" id="ARBA00012438"/>
    </source>
</evidence>